<evidence type="ECO:0000313" key="1">
    <source>
        <dbReference type="EMBL" id="TQV87956.1"/>
    </source>
</evidence>
<organism evidence="1 2">
    <name type="scientific">Aliikangiella coralliicola</name>
    <dbReference type="NCBI Taxonomy" id="2592383"/>
    <lineage>
        <taxon>Bacteria</taxon>
        <taxon>Pseudomonadati</taxon>
        <taxon>Pseudomonadota</taxon>
        <taxon>Gammaproteobacteria</taxon>
        <taxon>Oceanospirillales</taxon>
        <taxon>Pleioneaceae</taxon>
        <taxon>Aliikangiella</taxon>
    </lineage>
</organism>
<dbReference type="SUPFAM" id="SSF53335">
    <property type="entry name" value="S-adenosyl-L-methionine-dependent methyltransferases"/>
    <property type="match status" value="1"/>
</dbReference>
<dbReference type="RefSeq" id="WP_142893623.1">
    <property type="nucleotide sequence ID" value="NZ_ML660163.1"/>
</dbReference>
<keyword evidence="1" id="KW-0489">Methyltransferase</keyword>
<dbReference type="EMBL" id="VIKS01000006">
    <property type="protein sequence ID" value="TQV87956.1"/>
    <property type="molecule type" value="Genomic_DNA"/>
</dbReference>
<keyword evidence="2" id="KW-1185">Reference proteome</keyword>
<proteinExistence type="predicted"/>
<name>A0A545UEQ5_9GAMM</name>
<dbReference type="Pfam" id="PF13489">
    <property type="entry name" value="Methyltransf_23"/>
    <property type="match status" value="1"/>
</dbReference>
<comment type="caution">
    <text evidence="1">The sequence shown here is derived from an EMBL/GenBank/DDBJ whole genome shotgun (WGS) entry which is preliminary data.</text>
</comment>
<sequence>MKHCPLCCANSLNQYHEDKRRAYFQCSSCLLVSVPPEYRLSAENEKAEYDKHQNNPTDNGYRRFLERTVAPLLARVSKGATGLDFGCGPGPTISEMAKEQGFEVQNYDLYYFNQPELLEKRYDFVTMTEVIEHIAKPMPVLTKLNSLLNPSGILAVMTKRVQTPEAFKSWHYKNDPTHICFYSTRTFEWISKKMDWRLEIIDKDVVFFHKE</sequence>
<protein>
    <submittedName>
        <fullName evidence="1">Class I SAM-dependent methyltransferase</fullName>
    </submittedName>
</protein>
<gene>
    <name evidence="1" type="ORF">FLL46_09820</name>
</gene>
<keyword evidence="1" id="KW-0808">Transferase</keyword>
<dbReference type="Gene3D" id="3.40.50.150">
    <property type="entry name" value="Vaccinia Virus protein VP39"/>
    <property type="match status" value="1"/>
</dbReference>
<dbReference type="Proteomes" id="UP000315439">
    <property type="component" value="Unassembled WGS sequence"/>
</dbReference>
<dbReference type="AlphaFoldDB" id="A0A545UEQ5"/>
<dbReference type="GO" id="GO:0032259">
    <property type="term" value="P:methylation"/>
    <property type="evidence" value="ECO:0007669"/>
    <property type="project" value="UniProtKB-KW"/>
</dbReference>
<dbReference type="InterPro" id="IPR029063">
    <property type="entry name" value="SAM-dependent_MTases_sf"/>
</dbReference>
<reference evidence="1 2" key="1">
    <citation type="submission" date="2019-07" db="EMBL/GenBank/DDBJ databases">
        <title>Draft genome for Aliikangiella sp. M105.</title>
        <authorList>
            <person name="Wang G."/>
        </authorList>
    </citation>
    <scope>NUCLEOTIDE SEQUENCE [LARGE SCALE GENOMIC DNA]</scope>
    <source>
        <strain evidence="1 2">M105</strain>
    </source>
</reference>
<dbReference type="OrthoDB" id="9791944at2"/>
<dbReference type="GO" id="GO:0008168">
    <property type="term" value="F:methyltransferase activity"/>
    <property type="evidence" value="ECO:0007669"/>
    <property type="project" value="UniProtKB-KW"/>
</dbReference>
<evidence type="ECO:0000313" key="2">
    <source>
        <dbReference type="Proteomes" id="UP000315439"/>
    </source>
</evidence>
<accession>A0A545UEQ5</accession>